<dbReference type="EMBL" id="CP104003">
    <property type="protein sequence ID" value="UWM55186.1"/>
    <property type="molecule type" value="Genomic_DNA"/>
</dbReference>
<evidence type="ECO:0000313" key="3">
    <source>
        <dbReference type="EMBL" id="UWM55186.1"/>
    </source>
</evidence>
<sequence length="357" mass="37259">MLSPDLRRRDERGAATTLGYALSLGITSLLVTGLLFTGGTFVEDQRDRAVRSELRVVGQQVADGVGSADRLAATTREGGAVELRRSLPDDVAGAGYRLSLSRLGADDVRPVYELTLRSFDPDISTRVRAFSGAAVYAPRDVDGGEVVVQSNDALVPKLFLTAPDAAPVFVEADGVVALEAEGPTGTLAGSSDEADHYWEPFDDADASGGTAVVTRPNVSVNPGDPGNAGETTTGPALTYDVEFDSAGTYYVFVRMKAPDGESDSVHVALNDDAPVTYDDDGSPAFGLSEGAGSSWSWVHGLANDGDGGDYVTLSPDSPGVHTLRLYMREDGTQVDKIVLIRASSPPADPSGTGPSAF</sequence>
<dbReference type="Gene3D" id="2.60.120.1620">
    <property type="match status" value="1"/>
</dbReference>
<proteinExistence type="predicted"/>
<dbReference type="InterPro" id="IPR041437">
    <property type="entry name" value="GH115_C"/>
</dbReference>
<feature type="domain" description="Gylcosyl hydrolase 115 C-terminal" evidence="2">
    <location>
        <begin position="168"/>
        <end position="354"/>
    </location>
</feature>
<keyword evidence="4" id="KW-1185">Reference proteome</keyword>
<evidence type="ECO:0000256" key="1">
    <source>
        <dbReference type="SAM" id="Phobius"/>
    </source>
</evidence>
<dbReference type="GeneID" id="74941282"/>
<dbReference type="AlphaFoldDB" id="A0A9E7U8U2"/>
<keyword evidence="1" id="KW-0812">Transmembrane</keyword>
<keyword evidence="1" id="KW-1133">Transmembrane helix</keyword>
<dbReference type="InterPro" id="IPR055690">
    <property type="entry name" value="DUF7266"/>
</dbReference>
<accession>A0A9E7U8U2</accession>
<protein>
    <recommendedName>
        <fullName evidence="2">Gylcosyl hydrolase 115 C-terminal domain-containing protein</fullName>
    </recommendedName>
</protein>
<evidence type="ECO:0000259" key="2">
    <source>
        <dbReference type="Pfam" id="PF17829"/>
    </source>
</evidence>
<dbReference type="Proteomes" id="UP001057580">
    <property type="component" value="Chromosome"/>
</dbReference>
<organism evidence="3 4">
    <name type="scientific">Salinirubellus salinus</name>
    <dbReference type="NCBI Taxonomy" id="1364945"/>
    <lineage>
        <taxon>Archaea</taxon>
        <taxon>Methanobacteriati</taxon>
        <taxon>Methanobacteriota</taxon>
        <taxon>Stenosarchaea group</taxon>
        <taxon>Halobacteria</taxon>
        <taxon>Halobacteriales</taxon>
        <taxon>Natronomonadaceae</taxon>
        <taxon>Salinirubellus</taxon>
    </lineage>
</organism>
<evidence type="ECO:0000313" key="4">
    <source>
        <dbReference type="Proteomes" id="UP001057580"/>
    </source>
</evidence>
<dbReference type="RefSeq" id="WP_260594238.1">
    <property type="nucleotide sequence ID" value="NZ_CP104003.1"/>
</dbReference>
<reference evidence="3" key="1">
    <citation type="submission" date="2022-09" db="EMBL/GenBank/DDBJ databases">
        <title>Diverse halophilic archaea isolated from saline environments.</title>
        <authorList>
            <person name="Cui H.-L."/>
        </authorList>
    </citation>
    <scope>NUCLEOTIDE SEQUENCE</scope>
    <source>
        <strain evidence="3">ZS-35-S2</strain>
    </source>
</reference>
<dbReference type="Pfam" id="PF17829">
    <property type="entry name" value="GH115_C"/>
    <property type="match status" value="1"/>
</dbReference>
<feature type="transmembrane region" description="Helical" evidence="1">
    <location>
        <begin position="20"/>
        <end position="42"/>
    </location>
</feature>
<keyword evidence="1" id="KW-0472">Membrane</keyword>
<dbReference type="KEGG" id="ssai:N0B31_02630"/>
<gene>
    <name evidence="3" type="ORF">N0B31_02630</name>
</gene>
<dbReference type="Pfam" id="PF23928">
    <property type="entry name" value="DUF7266"/>
    <property type="match status" value="1"/>
</dbReference>
<name>A0A9E7U8U2_9EURY</name>